<feature type="region of interest" description="Disordered" evidence="1">
    <location>
        <begin position="17"/>
        <end position="41"/>
    </location>
</feature>
<evidence type="ECO:0000313" key="3">
    <source>
        <dbReference type="Proteomes" id="UP000250235"/>
    </source>
</evidence>
<gene>
    <name evidence="2" type="ORF">F511_33380</name>
</gene>
<proteinExistence type="predicted"/>
<evidence type="ECO:0000313" key="2">
    <source>
        <dbReference type="EMBL" id="KZV27956.1"/>
    </source>
</evidence>
<organism evidence="2 3">
    <name type="scientific">Dorcoceras hygrometricum</name>
    <dbReference type="NCBI Taxonomy" id="472368"/>
    <lineage>
        <taxon>Eukaryota</taxon>
        <taxon>Viridiplantae</taxon>
        <taxon>Streptophyta</taxon>
        <taxon>Embryophyta</taxon>
        <taxon>Tracheophyta</taxon>
        <taxon>Spermatophyta</taxon>
        <taxon>Magnoliopsida</taxon>
        <taxon>eudicotyledons</taxon>
        <taxon>Gunneridae</taxon>
        <taxon>Pentapetalae</taxon>
        <taxon>asterids</taxon>
        <taxon>lamiids</taxon>
        <taxon>Lamiales</taxon>
        <taxon>Gesneriaceae</taxon>
        <taxon>Didymocarpoideae</taxon>
        <taxon>Trichosporeae</taxon>
        <taxon>Loxocarpinae</taxon>
        <taxon>Dorcoceras</taxon>
    </lineage>
</organism>
<feature type="compositionally biased region" description="Polar residues" evidence="1">
    <location>
        <begin position="222"/>
        <end position="231"/>
    </location>
</feature>
<feature type="region of interest" description="Disordered" evidence="1">
    <location>
        <begin position="219"/>
        <end position="272"/>
    </location>
</feature>
<dbReference type="Proteomes" id="UP000250235">
    <property type="component" value="Unassembled WGS sequence"/>
</dbReference>
<evidence type="ECO:0000256" key="1">
    <source>
        <dbReference type="SAM" id="MobiDB-lite"/>
    </source>
</evidence>
<feature type="compositionally biased region" description="Basic and acidic residues" evidence="1">
    <location>
        <begin position="233"/>
        <end position="255"/>
    </location>
</feature>
<sequence length="272" mass="29084">MTTDGGCGARQAALREGAAAVSGRRGGREAQRTAAAARDRRRYVKGRRPPMMGLNRPNGPGSGPVPYEHSIQLHHHGSIIIPIDGITDSACKNQLIMDSVQHGPFNTYIPIRSTTIGKSRVARDPITMHTSRSSNSDIACVTRRSPIVSRCFSNNGPGKGFVSGSAMLSAEGTLSTVIVGAVLDPDPVSRGRSGSAWLQPNSQGIWLFKVGGARSSLIRPMTGSTSPSSVCSRRADEFLPRTEFPQKGDRNKSDHGGGGTAARRWKRRPRGF</sequence>
<reference evidence="2 3" key="1">
    <citation type="journal article" date="2015" name="Proc. Natl. Acad. Sci. U.S.A.">
        <title>The resurrection genome of Boea hygrometrica: A blueprint for survival of dehydration.</title>
        <authorList>
            <person name="Xiao L."/>
            <person name="Yang G."/>
            <person name="Zhang L."/>
            <person name="Yang X."/>
            <person name="Zhao S."/>
            <person name="Ji Z."/>
            <person name="Zhou Q."/>
            <person name="Hu M."/>
            <person name="Wang Y."/>
            <person name="Chen M."/>
            <person name="Xu Y."/>
            <person name="Jin H."/>
            <person name="Xiao X."/>
            <person name="Hu G."/>
            <person name="Bao F."/>
            <person name="Hu Y."/>
            <person name="Wan P."/>
            <person name="Li L."/>
            <person name="Deng X."/>
            <person name="Kuang T."/>
            <person name="Xiang C."/>
            <person name="Zhu J.K."/>
            <person name="Oliver M.J."/>
            <person name="He Y."/>
        </authorList>
    </citation>
    <scope>NUCLEOTIDE SEQUENCE [LARGE SCALE GENOMIC DNA]</scope>
    <source>
        <strain evidence="3">cv. XS01</strain>
    </source>
</reference>
<dbReference type="EMBL" id="KV010218">
    <property type="protein sequence ID" value="KZV27956.1"/>
    <property type="molecule type" value="Genomic_DNA"/>
</dbReference>
<keyword evidence="3" id="KW-1185">Reference proteome</keyword>
<feature type="compositionally biased region" description="Basic residues" evidence="1">
    <location>
        <begin position="263"/>
        <end position="272"/>
    </location>
</feature>
<protein>
    <submittedName>
        <fullName evidence="2">Zinc transporter 8-like</fullName>
    </submittedName>
</protein>
<name>A0A2Z7B2P5_9LAMI</name>
<accession>A0A2Z7B2P5</accession>
<dbReference type="AlphaFoldDB" id="A0A2Z7B2P5"/>